<reference evidence="3" key="2">
    <citation type="submission" date="2015-07" db="EMBL/GenBank/DDBJ databases">
        <title>Contrasting host-pathogen interactions and genome evolution in two generalist and specialist microsporidian pathogens of mosquitoes.</title>
        <authorList>
            <consortium name="The Broad Institute Genomics Platform"/>
            <consortium name="The Broad Institute Genome Sequencing Center for Infectious Disease"/>
            <person name="Cuomo C.A."/>
            <person name="Sanscrainte N.D."/>
            <person name="Goldberg J.M."/>
            <person name="Heiman D."/>
            <person name="Young S."/>
            <person name="Zeng Q."/>
            <person name="Becnel J.J."/>
            <person name="Birren B.W."/>
        </authorList>
    </citation>
    <scope>NUCLEOTIDE SEQUENCE [LARGE SCALE GENOMIC DNA]</scope>
    <source>
        <strain evidence="3">USNM 41457</strain>
    </source>
</reference>
<reference evidence="2 3" key="1">
    <citation type="submission" date="2011-08" db="EMBL/GenBank/DDBJ databases">
        <authorList>
            <person name="Liu Z.J."/>
            <person name="Shi F.L."/>
            <person name="Lu J.Q."/>
            <person name="Li M."/>
            <person name="Wang Z.L."/>
        </authorList>
    </citation>
    <scope>NUCLEOTIDE SEQUENCE [LARGE SCALE GENOMIC DNA]</scope>
    <source>
        <strain evidence="2 3">USNM 41457</strain>
    </source>
</reference>
<evidence type="ECO:0000256" key="1">
    <source>
        <dbReference type="SAM" id="MobiDB-lite"/>
    </source>
</evidence>
<accession>J9D808</accession>
<feature type="compositionally biased region" description="Basic residues" evidence="1">
    <location>
        <begin position="227"/>
        <end position="236"/>
    </location>
</feature>
<sequence>MLQCILFLNSILASGTLKDMFGQKLKIKPSLSPNLSLAFNPETSEFMFLSIRSRSEKRLDSTTIKPKNDNTVSISINDALLSLSSDSERLTACPSKDDTWLIKYVGGGNNLIQHPLLSDKFDNLTPICLFFPGNIYDYPGMKPCNENDPQQLFKIVNNFNKSAICLVYHGDHDEESDDNSSDYICNELKDEKKKNIAKIAKKLKTEKEESTIDENDESSSESITCKVKAKSRRKNNVGKEFSDDSNYSNSSSYNDEEKDITKDKPRKNGRRKKITMILM</sequence>
<comment type="caution">
    <text evidence="2">The sequence shown here is derived from an EMBL/GenBank/DDBJ whole genome shotgun (WGS) entry which is preliminary data.</text>
</comment>
<dbReference type="HOGENOM" id="CLU_997560_0_0_1"/>
<dbReference type="InParanoid" id="J9D808"/>
<dbReference type="Proteomes" id="UP000003163">
    <property type="component" value="Unassembled WGS sequence"/>
</dbReference>
<dbReference type="AlphaFoldDB" id="J9D808"/>
<evidence type="ECO:0000313" key="3">
    <source>
        <dbReference type="Proteomes" id="UP000003163"/>
    </source>
</evidence>
<name>J9D808_EDHAE</name>
<dbReference type="EMBL" id="AFBI03000027">
    <property type="protein sequence ID" value="EJW03926.1"/>
    <property type="molecule type" value="Genomic_DNA"/>
</dbReference>
<feature type="compositionally biased region" description="Low complexity" evidence="1">
    <location>
        <begin position="244"/>
        <end position="253"/>
    </location>
</feature>
<gene>
    <name evidence="2" type="ORF">EDEG_01782</name>
</gene>
<dbReference type="VEuPathDB" id="MicrosporidiaDB:EDEG_01782"/>
<feature type="compositionally biased region" description="Basic residues" evidence="1">
    <location>
        <begin position="264"/>
        <end position="279"/>
    </location>
</feature>
<evidence type="ECO:0000313" key="2">
    <source>
        <dbReference type="EMBL" id="EJW03926.1"/>
    </source>
</evidence>
<keyword evidence="3" id="KW-1185">Reference proteome</keyword>
<proteinExistence type="predicted"/>
<protein>
    <submittedName>
        <fullName evidence="2">Uncharacterized protein</fullName>
    </submittedName>
</protein>
<feature type="region of interest" description="Disordered" evidence="1">
    <location>
        <begin position="204"/>
        <end position="279"/>
    </location>
</feature>
<organism evidence="2 3">
    <name type="scientific">Edhazardia aedis (strain USNM 41457)</name>
    <name type="common">Microsporidian parasite</name>
    <dbReference type="NCBI Taxonomy" id="1003232"/>
    <lineage>
        <taxon>Eukaryota</taxon>
        <taxon>Fungi</taxon>
        <taxon>Fungi incertae sedis</taxon>
        <taxon>Microsporidia</taxon>
        <taxon>Edhazardia</taxon>
    </lineage>
</organism>